<evidence type="ECO:0000313" key="15">
    <source>
        <dbReference type="Proteomes" id="UP000198943"/>
    </source>
</evidence>
<comment type="cofactor">
    <cofactor evidence="1">
        <name>[4Fe-4S] cluster</name>
        <dbReference type="ChEBI" id="CHEBI:49883"/>
    </cofactor>
</comment>
<dbReference type="PIRSF" id="PIRSF000368">
    <property type="entry name" value="NrdG"/>
    <property type="match status" value="1"/>
</dbReference>
<dbReference type="SFLD" id="SFLDG01066">
    <property type="entry name" value="organic_radical-activating_enz"/>
    <property type="match status" value="1"/>
</dbReference>
<dbReference type="GO" id="GO:0004748">
    <property type="term" value="F:ribonucleoside-diphosphate reductase activity, thioredoxin disulfide as acceptor"/>
    <property type="evidence" value="ECO:0007669"/>
    <property type="project" value="TreeGrafter"/>
</dbReference>
<accession>A0A1G6LF08</accession>
<keyword evidence="15" id="KW-1185">Reference proteome</keyword>
<dbReference type="RefSeq" id="WP_093730238.1">
    <property type="nucleotide sequence ID" value="NZ_FMYW01000007.1"/>
</dbReference>
<keyword evidence="9" id="KW-0408">Iron</keyword>
<dbReference type="Proteomes" id="UP000198943">
    <property type="component" value="Unassembled WGS sequence"/>
</dbReference>
<dbReference type="Pfam" id="PF13353">
    <property type="entry name" value="Fer4_12"/>
    <property type="match status" value="1"/>
</dbReference>
<evidence type="ECO:0000313" key="14">
    <source>
        <dbReference type="EMBL" id="SDC41838.1"/>
    </source>
</evidence>
<evidence type="ECO:0000256" key="2">
    <source>
        <dbReference type="ARBA" id="ARBA00003852"/>
    </source>
</evidence>
<comment type="catalytic activity">
    <reaction evidence="11">
        <text>glycyl-[protein] + reduced [flavodoxin] + S-adenosyl-L-methionine = glycin-2-yl radical-[protein] + semiquinone [flavodoxin] + 5'-deoxyadenosine + L-methionine + H(+)</text>
        <dbReference type="Rhea" id="RHEA:61976"/>
        <dbReference type="Rhea" id="RHEA-COMP:10622"/>
        <dbReference type="Rhea" id="RHEA-COMP:14480"/>
        <dbReference type="Rhea" id="RHEA-COMP:15993"/>
        <dbReference type="Rhea" id="RHEA-COMP:15994"/>
        <dbReference type="ChEBI" id="CHEBI:15378"/>
        <dbReference type="ChEBI" id="CHEBI:17319"/>
        <dbReference type="ChEBI" id="CHEBI:29947"/>
        <dbReference type="ChEBI" id="CHEBI:32722"/>
        <dbReference type="ChEBI" id="CHEBI:57618"/>
        <dbReference type="ChEBI" id="CHEBI:57844"/>
        <dbReference type="ChEBI" id="CHEBI:59789"/>
        <dbReference type="ChEBI" id="CHEBI:140311"/>
    </reaction>
</comment>
<dbReference type="PROSITE" id="PS51918">
    <property type="entry name" value="RADICAL_SAM"/>
    <property type="match status" value="1"/>
</dbReference>
<dbReference type="SFLD" id="SFLDS00029">
    <property type="entry name" value="Radical_SAM"/>
    <property type="match status" value="1"/>
</dbReference>
<keyword evidence="7" id="KW-0479">Metal-binding</keyword>
<proteinExistence type="inferred from homology"/>
<evidence type="ECO:0000256" key="4">
    <source>
        <dbReference type="ARBA" id="ARBA00014281"/>
    </source>
</evidence>
<evidence type="ECO:0000256" key="11">
    <source>
        <dbReference type="ARBA" id="ARBA00047365"/>
    </source>
</evidence>
<dbReference type="InterPro" id="IPR058240">
    <property type="entry name" value="rSAM_sf"/>
</dbReference>
<organism evidence="14 15">
    <name type="scientific">Succiniclasticum ruminis</name>
    <dbReference type="NCBI Taxonomy" id="40841"/>
    <lineage>
        <taxon>Bacteria</taxon>
        <taxon>Bacillati</taxon>
        <taxon>Bacillota</taxon>
        <taxon>Negativicutes</taxon>
        <taxon>Acidaminococcales</taxon>
        <taxon>Acidaminococcaceae</taxon>
        <taxon>Succiniclasticum</taxon>
    </lineage>
</organism>
<evidence type="ECO:0000256" key="8">
    <source>
        <dbReference type="ARBA" id="ARBA00023002"/>
    </source>
</evidence>
<keyword evidence="5" id="KW-0004">4Fe-4S</keyword>
<dbReference type="InterPro" id="IPR013785">
    <property type="entry name" value="Aldolase_TIM"/>
</dbReference>
<dbReference type="EMBL" id="FMYW01000007">
    <property type="protein sequence ID" value="SDC41838.1"/>
    <property type="molecule type" value="Genomic_DNA"/>
</dbReference>
<dbReference type="PANTHER" id="PTHR30352:SF2">
    <property type="entry name" value="ANAEROBIC RIBONUCLEOSIDE-TRIPHOSPHATE REDUCTASE-ACTIVATING PROTEIN"/>
    <property type="match status" value="1"/>
</dbReference>
<evidence type="ECO:0000256" key="6">
    <source>
        <dbReference type="ARBA" id="ARBA00022691"/>
    </source>
</evidence>
<dbReference type="AlphaFoldDB" id="A0A1G6LF08"/>
<reference evidence="15" key="1">
    <citation type="submission" date="2016-10" db="EMBL/GenBank/DDBJ databases">
        <authorList>
            <person name="Varghese N."/>
            <person name="Submissions S."/>
        </authorList>
    </citation>
    <scope>NUCLEOTIDE SEQUENCE [LARGE SCALE GENOMIC DNA]</scope>
    <source>
        <strain evidence="15">DSM 11005</strain>
    </source>
</reference>
<dbReference type="InterPro" id="IPR034457">
    <property type="entry name" value="Organic_radical-activating"/>
</dbReference>
<dbReference type="SFLD" id="SFLDG01063">
    <property type="entry name" value="activating_enzymes__group_1"/>
    <property type="match status" value="1"/>
</dbReference>
<dbReference type="SUPFAM" id="SSF102114">
    <property type="entry name" value="Radical SAM enzymes"/>
    <property type="match status" value="1"/>
</dbReference>
<dbReference type="PROSITE" id="PS01087">
    <property type="entry name" value="RADICAL_ACTIVATING"/>
    <property type="match status" value="1"/>
</dbReference>
<name>A0A1G6LF08_9FIRM</name>
<dbReference type="GO" id="GO:0051539">
    <property type="term" value="F:4 iron, 4 sulfur cluster binding"/>
    <property type="evidence" value="ECO:0007669"/>
    <property type="project" value="UniProtKB-KW"/>
</dbReference>
<protein>
    <recommendedName>
        <fullName evidence="4 12">Anaerobic ribonucleoside-triphosphate reductase-activating protein</fullName>
        <ecNumber evidence="12">1.97.1.-</ecNumber>
    </recommendedName>
</protein>
<evidence type="ECO:0000256" key="10">
    <source>
        <dbReference type="ARBA" id="ARBA00023014"/>
    </source>
</evidence>
<evidence type="ECO:0000256" key="1">
    <source>
        <dbReference type="ARBA" id="ARBA00001966"/>
    </source>
</evidence>
<dbReference type="NCBIfam" id="TIGR02491">
    <property type="entry name" value="NrdG"/>
    <property type="match status" value="1"/>
</dbReference>
<keyword evidence="10" id="KW-0411">Iron-sulfur</keyword>
<dbReference type="GO" id="GO:0046872">
    <property type="term" value="F:metal ion binding"/>
    <property type="evidence" value="ECO:0007669"/>
    <property type="project" value="UniProtKB-KW"/>
</dbReference>
<dbReference type="PANTHER" id="PTHR30352">
    <property type="entry name" value="PYRUVATE FORMATE-LYASE-ACTIVATING ENZYME"/>
    <property type="match status" value="1"/>
</dbReference>
<evidence type="ECO:0000256" key="3">
    <source>
        <dbReference type="ARBA" id="ARBA00009777"/>
    </source>
</evidence>
<gene>
    <name evidence="14" type="ORF">SAMN04487864_10743</name>
</gene>
<dbReference type="GO" id="GO:0043365">
    <property type="term" value="F:[formate-C-acetyltransferase]-activating enzyme activity"/>
    <property type="evidence" value="ECO:0007669"/>
    <property type="project" value="InterPro"/>
</dbReference>
<keyword evidence="8 12" id="KW-0560">Oxidoreductase</keyword>
<dbReference type="OrthoDB" id="9782387at2"/>
<evidence type="ECO:0000259" key="13">
    <source>
        <dbReference type="PROSITE" id="PS51918"/>
    </source>
</evidence>
<dbReference type="EC" id="1.97.1.-" evidence="12"/>
<feature type="domain" description="Radical SAM core" evidence="13">
    <location>
        <begin position="15"/>
        <end position="172"/>
    </location>
</feature>
<dbReference type="InterPro" id="IPR001989">
    <property type="entry name" value="Radical_activat_CS"/>
</dbReference>
<dbReference type="SFLD" id="SFLDF00299">
    <property type="entry name" value="anaerobic_ribonucleoside-triph"/>
    <property type="match status" value="1"/>
</dbReference>
<dbReference type="InterPro" id="IPR012837">
    <property type="entry name" value="NrdG"/>
</dbReference>
<sequence length="172" mass="18697">MSTVRISGSKKHSSVNGPGVRYVLFFQGCPHHCPGCQNPETHDPVGGTERNVADVIQEILQTKYLDGLTFSGGDPLLQPEAVIEIAKAAKNAGLNIWLYTGWTFEQIQKGAAGEKAKEALTQLDVLVDGPFVEKLKTGNAIWRGSDNQRLIDVERSLAEGSVIELPESKVKK</sequence>
<comment type="similarity">
    <text evidence="3 12">Belongs to the organic radical-activating enzymes family.</text>
</comment>
<evidence type="ECO:0000256" key="12">
    <source>
        <dbReference type="PIRNR" id="PIRNR000368"/>
    </source>
</evidence>
<evidence type="ECO:0000256" key="5">
    <source>
        <dbReference type="ARBA" id="ARBA00022485"/>
    </source>
</evidence>
<evidence type="ECO:0000256" key="7">
    <source>
        <dbReference type="ARBA" id="ARBA00022723"/>
    </source>
</evidence>
<dbReference type="Gene3D" id="3.20.20.70">
    <property type="entry name" value="Aldolase class I"/>
    <property type="match status" value="1"/>
</dbReference>
<dbReference type="CDD" id="cd01335">
    <property type="entry name" value="Radical_SAM"/>
    <property type="match status" value="1"/>
</dbReference>
<comment type="function">
    <text evidence="2 12">Activation of anaerobic ribonucleoside-triphosphate reductase under anaerobic conditions by generation of an organic free radical, using S-adenosylmethionine and reduced flavodoxin as cosubstrates to produce 5'-deoxy-adenosine.</text>
</comment>
<keyword evidence="6" id="KW-0949">S-adenosyl-L-methionine</keyword>
<dbReference type="InterPro" id="IPR007197">
    <property type="entry name" value="rSAM"/>
</dbReference>
<evidence type="ECO:0000256" key="9">
    <source>
        <dbReference type="ARBA" id="ARBA00023004"/>
    </source>
</evidence>